<keyword evidence="2" id="KW-1185">Reference proteome</keyword>
<comment type="caution">
    <text evidence="1">The sequence shown here is derived from an EMBL/GenBank/DDBJ whole genome shotgun (WGS) entry which is preliminary data.</text>
</comment>
<sequence>MSQPRGETSNSGPEIERYKYKSYEELRDGWVNVKFSENIFRCPYCRDRRDYTYENLLRHASQIAITSVELKEKARHMGLEEYLERDLHAKLLSEEKSKKSEEIRSWADSHMATVMELTEARIEKFNTDIKMMRGKANEQLKKIALEHEQSILLLEDRERELRDRERKLRAREAINESEKRGLDNEKIMKELLILETKKAHERMLKLAENQKGLKDNPAHARIGVKRMGELELKPFLAATKRQRCSIKGEADNPINLASLWEKHLRNPCWHPFKIITIHGDSKEILDEDDERITSLKEECNEDIYNAVVTALKELNKYNPSCRHPLSVLWNNNDKRKATLKEGVECLLKQWKTHKQWKRVEDDGIPNLG</sequence>
<reference evidence="1 2" key="2">
    <citation type="journal article" date="2022" name="Mol. Ecol. Resour.">
        <title>The genomes of chicory, endive, great burdock and yacon provide insights into Asteraceae paleo-polyploidization history and plant inulin production.</title>
        <authorList>
            <person name="Fan W."/>
            <person name="Wang S."/>
            <person name="Wang H."/>
            <person name="Wang A."/>
            <person name="Jiang F."/>
            <person name="Liu H."/>
            <person name="Zhao H."/>
            <person name="Xu D."/>
            <person name="Zhang Y."/>
        </authorList>
    </citation>
    <scope>NUCLEOTIDE SEQUENCE [LARGE SCALE GENOMIC DNA]</scope>
    <source>
        <strain evidence="2">cv. Niubang</strain>
    </source>
</reference>
<reference evidence="2" key="1">
    <citation type="journal article" date="2022" name="Mol. Ecol. Resour.">
        <title>The genomes of chicory, endive, great burdock and yacon provide insights into Asteraceae palaeo-polyploidization history and plant inulin production.</title>
        <authorList>
            <person name="Fan W."/>
            <person name="Wang S."/>
            <person name="Wang H."/>
            <person name="Wang A."/>
            <person name="Jiang F."/>
            <person name="Liu H."/>
            <person name="Zhao H."/>
            <person name="Xu D."/>
            <person name="Zhang Y."/>
        </authorList>
    </citation>
    <scope>NUCLEOTIDE SEQUENCE [LARGE SCALE GENOMIC DNA]</scope>
    <source>
        <strain evidence="2">cv. Niubang</strain>
    </source>
</reference>
<protein>
    <submittedName>
        <fullName evidence="1">Uncharacterized protein</fullName>
    </submittedName>
</protein>
<evidence type="ECO:0000313" key="1">
    <source>
        <dbReference type="EMBL" id="KAI3772333.1"/>
    </source>
</evidence>
<dbReference type="Proteomes" id="UP001055879">
    <property type="component" value="Linkage Group LG01"/>
</dbReference>
<dbReference type="EMBL" id="CM042047">
    <property type="protein sequence ID" value="KAI3772333.1"/>
    <property type="molecule type" value="Genomic_DNA"/>
</dbReference>
<organism evidence="1 2">
    <name type="scientific">Arctium lappa</name>
    <name type="common">Greater burdock</name>
    <name type="synonym">Lappa major</name>
    <dbReference type="NCBI Taxonomy" id="4217"/>
    <lineage>
        <taxon>Eukaryota</taxon>
        <taxon>Viridiplantae</taxon>
        <taxon>Streptophyta</taxon>
        <taxon>Embryophyta</taxon>
        <taxon>Tracheophyta</taxon>
        <taxon>Spermatophyta</taxon>
        <taxon>Magnoliopsida</taxon>
        <taxon>eudicotyledons</taxon>
        <taxon>Gunneridae</taxon>
        <taxon>Pentapetalae</taxon>
        <taxon>asterids</taxon>
        <taxon>campanulids</taxon>
        <taxon>Asterales</taxon>
        <taxon>Asteraceae</taxon>
        <taxon>Carduoideae</taxon>
        <taxon>Cardueae</taxon>
        <taxon>Arctiinae</taxon>
        <taxon>Arctium</taxon>
    </lineage>
</organism>
<proteinExistence type="predicted"/>
<evidence type="ECO:0000313" key="2">
    <source>
        <dbReference type="Proteomes" id="UP001055879"/>
    </source>
</evidence>
<name>A0ACB9FN12_ARCLA</name>
<accession>A0ACB9FN12</accession>
<gene>
    <name evidence="1" type="ORF">L6452_03515</name>
</gene>